<keyword evidence="2" id="KW-1185">Reference proteome</keyword>
<evidence type="ECO:0000313" key="1">
    <source>
        <dbReference type="EMBL" id="BAO49607.1"/>
    </source>
</evidence>
<dbReference type="KEGG" id="vg:18263446"/>
<dbReference type="GeneID" id="18263676"/>
<dbReference type="Proteomes" id="UP000174145">
    <property type="component" value="Segment"/>
</dbReference>
<dbReference type="RefSeq" id="YP_009001490.1">
    <property type="nucleotide sequence ID" value="NC_023426.1"/>
</dbReference>
<keyword evidence="1" id="KW-0269">Exonuclease</keyword>
<sequence length="232" mass="27906">MENQFEFIITASKTSYFSNHNTYINENDILKSLLFYNAWLYKYIDYKDDDNANLINEALLYENDDLINKSLFCDTEEESKIIIENISDDKLKKSIEHAVSITRGIIREKQNLKSSNIIKHVDKLYKKELLTIRYKNNIYKIIVCGRIDGLENNILIEAKNRRNHFFDYIPIYEKVQIEMYLYLLNIDKCKQIQYHNKLNKIIEYNRDEKFFDIICSQLITYFTHLIDKYNIS</sequence>
<name>W6JJ39_9POXV</name>
<dbReference type="EMBL" id="AP013055">
    <property type="protein sequence ID" value="BAO49607.1"/>
    <property type="molecule type" value="Genomic_DNA"/>
</dbReference>
<organism evidence="1 2">
    <name type="scientific">Alphaentomopoxvirus acuprea</name>
    <dbReference type="NCBI Taxonomy" id="62099"/>
    <lineage>
        <taxon>Viruses</taxon>
        <taxon>Varidnaviria</taxon>
        <taxon>Bamfordvirae</taxon>
        <taxon>Nucleocytoviricota</taxon>
        <taxon>Pokkesviricetes</taxon>
        <taxon>Chitovirales</taxon>
        <taxon>Poxviridae</taxon>
        <taxon>Entomopoxvirinae</taxon>
        <taxon>Alphaentomopoxvirus</taxon>
    </lineage>
</organism>
<proteinExistence type="predicted"/>
<evidence type="ECO:0000313" key="2">
    <source>
        <dbReference type="Proteomes" id="UP000174145"/>
    </source>
</evidence>
<keyword evidence="1" id="KW-0540">Nuclease</keyword>
<dbReference type="EMBL" id="AP013055">
    <property type="protein sequence ID" value="BAO49377.1"/>
    <property type="molecule type" value="Genomic_DNA"/>
</dbReference>
<dbReference type="OrthoDB" id="14816at10239"/>
<accession>W6JJ39</accession>
<dbReference type="KEGG" id="vg:18263676"/>
<protein>
    <submittedName>
        <fullName evidence="1">Putative exonuclease RNase T and DNA polymerase III</fullName>
    </submittedName>
</protein>
<dbReference type="RefSeq" id="YP_009001720.1">
    <property type="nucleotide sequence ID" value="NC_023426.1"/>
</dbReference>
<reference evidence="1 2" key="1">
    <citation type="journal article" date="2014" name="Virology">
        <title>The complete genome sequence of the Alphaentomopoxvirus Anomala cuprea entomopoxvirus, including its terminal hairpin loop sequences, suggests a potentially unique mode of apoptosis inhibition and mode of DNA replication.</title>
        <authorList>
            <person name="Mitsuhashi W."/>
            <person name="Miyamoto K."/>
            <person name="Wada S."/>
        </authorList>
    </citation>
    <scope>NUCLEOTIDE SEQUENCE [LARGE SCALE GENOMIC DNA]</scope>
    <source>
        <strain evidence="1">CV6M</strain>
    </source>
</reference>
<dbReference type="GO" id="GO:0004527">
    <property type="term" value="F:exonuclease activity"/>
    <property type="evidence" value="ECO:0007669"/>
    <property type="project" value="UniProtKB-KW"/>
</dbReference>
<dbReference type="GeneID" id="18263446"/>
<keyword evidence="1" id="KW-0378">Hydrolase</keyword>